<keyword evidence="3" id="KW-1185">Reference proteome</keyword>
<dbReference type="PROSITE" id="PS51257">
    <property type="entry name" value="PROKAR_LIPOPROTEIN"/>
    <property type="match status" value="1"/>
</dbReference>
<evidence type="ECO:0000256" key="1">
    <source>
        <dbReference type="SAM" id="SignalP"/>
    </source>
</evidence>
<gene>
    <name evidence="2" type="ORF">ACFFQA_29750</name>
</gene>
<feature type="chain" id="PRO_5047027184" description="DUF5666 domain-containing protein" evidence="1">
    <location>
        <begin position="32"/>
        <end position="105"/>
    </location>
</feature>
<evidence type="ECO:0008006" key="4">
    <source>
        <dbReference type="Google" id="ProtNLM"/>
    </source>
</evidence>
<evidence type="ECO:0000313" key="2">
    <source>
        <dbReference type="EMBL" id="MFB9908137.1"/>
    </source>
</evidence>
<organism evidence="2 3">
    <name type="scientific">Allokutzneria oryzae</name>
    <dbReference type="NCBI Taxonomy" id="1378989"/>
    <lineage>
        <taxon>Bacteria</taxon>
        <taxon>Bacillati</taxon>
        <taxon>Actinomycetota</taxon>
        <taxon>Actinomycetes</taxon>
        <taxon>Pseudonocardiales</taxon>
        <taxon>Pseudonocardiaceae</taxon>
        <taxon>Allokutzneria</taxon>
    </lineage>
</organism>
<name>A0ABV6A4N9_9PSEU</name>
<comment type="caution">
    <text evidence="2">The sequence shown here is derived from an EMBL/GenBank/DDBJ whole genome shotgun (WGS) entry which is preliminary data.</text>
</comment>
<feature type="signal peptide" evidence="1">
    <location>
        <begin position="1"/>
        <end position="31"/>
    </location>
</feature>
<accession>A0ABV6A4N9</accession>
<reference evidence="2 3" key="1">
    <citation type="submission" date="2024-09" db="EMBL/GenBank/DDBJ databases">
        <authorList>
            <person name="Sun Q."/>
            <person name="Mori K."/>
        </authorList>
    </citation>
    <scope>NUCLEOTIDE SEQUENCE [LARGE SCALE GENOMIC DNA]</scope>
    <source>
        <strain evidence="2 3">TBRC 7907</strain>
    </source>
</reference>
<dbReference type="Proteomes" id="UP001589693">
    <property type="component" value="Unassembled WGS sequence"/>
</dbReference>
<proteinExistence type="predicted"/>
<keyword evidence="1" id="KW-0732">Signal</keyword>
<protein>
    <recommendedName>
        <fullName evidence="4">DUF5666 domain-containing protein</fullName>
    </recommendedName>
</protein>
<dbReference type="RefSeq" id="WP_377859500.1">
    <property type="nucleotide sequence ID" value="NZ_JBHLZU010000026.1"/>
</dbReference>
<sequence length="105" mass="10479">MRTFTQRALGVVATTAACTGLLMAVAPAASATPGHGTTVAATVRAAANVEGTVTAYAGGYVTIKPNVGAAVKVRVAGCIVIGKIRVGVHVRLSVNLLGIRVLVVL</sequence>
<dbReference type="EMBL" id="JBHLZU010000026">
    <property type="protein sequence ID" value="MFB9908137.1"/>
    <property type="molecule type" value="Genomic_DNA"/>
</dbReference>
<evidence type="ECO:0000313" key="3">
    <source>
        <dbReference type="Proteomes" id="UP001589693"/>
    </source>
</evidence>